<dbReference type="InterPro" id="IPR029479">
    <property type="entry name" value="Nitroreductase"/>
</dbReference>
<dbReference type="RefSeq" id="WP_345971898.1">
    <property type="nucleotide sequence ID" value="NZ_CP147920.1"/>
</dbReference>
<protein>
    <submittedName>
        <fullName evidence="2">Nitroreductase family protein</fullName>
    </submittedName>
</protein>
<dbReference type="Proteomes" id="UP001447842">
    <property type="component" value="Chromosome"/>
</dbReference>
<feature type="domain" description="Nitroreductase" evidence="1">
    <location>
        <begin position="265"/>
        <end position="407"/>
    </location>
</feature>
<dbReference type="CDD" id="cd02142">
    <property type="entry name" value="McbC_SagB-like_oxidoreductase"/>
    <property type="match status" value="1"/>
</dbReference>
<evidence type="ECO:0000259" key="1">
    <source>
        <dbReference type="Pfam" id="PF00881"/>
    </source>
</evidence>
<gene>
    <name evidence="2" type="ORF">WCY31_07380</name>
</gene>
<dbReference type="Gene3D" id="3.40.109.10">
    <property type="entry name" value="NADH Oxidase"/>
    <property type="match status" value="2"/>
</dbReference>
<dbReference type="PANTHER" id="PTHR42741:SF3">
    <property type="entry name" value="NITROREDUCTASE FAMILY PROTEIN"/>
    <property type="match status" value="1"/>
</dbReference>
<evidence type="ECO:0000313" key="2">
    <source>
        <dbReference type="EMBL" id="XAU14076.1"/>
    </source>
</evidence>
<dbReference type="PANTHER" id="PTHR42741">
    <property type="entry name" value="NITROREDUCTASE FAMILY PROTEIN"/>
    <property type="match status" value="1"/>
</dbReference>
<feature type="domain" description="Nitroreductase" evidence="1">
    <location>
        <begin position="73"/>
        <end position="209"/>
    </location>
</feature>
<dbReference type="InterPro" id="IPR000415">
    <property type="entry name" value="Nitroreductase-like"/>
</dbReference>
<accession>A0ABZ3H8T9</accession>
<organism evidence="2 3">
    <name type="scientific">Sulfurimonas diazotrophicus</name>
    <dbReference type="NCBI Taxonomy" id="3131939"/>
    <lineage>
        <taxon>Bacteria</taxon>
        <taxon>Pseudomonadati</taxon>
        <taxon>Campylobacterota</taxon>
        <taxon>Epsilonproteobacteria</taxon>
        <taxon>Campylobacterales</taxon>
        <taxon>Sulfurimonadaceae</taxon>
        <taxon>Sulfurimonas</taxon>
    </lineage>
</organism>
<proteinExistence type="predicted"/>
<name>A0ABZ3H8T9_9BACT</name>
<reference evidence="2 3" key="1">
    <citation type="submission" date="2024-03" db="EMBL/GenBank/DDBJ databases">
        <title>Sulfurimonas sp. HSL3-1.</title>
        <authorList>
            <person name="Wang S."/>
        </authorList>
    </citation>
    <scope>NUCLEOTIDE SEQUENCE [LARGE SCALE GENOMIC DNA]</scope>
    <source>
        <strain evidence="2 3">HSL3-1</strain>
    </source>
</reference>
<dbReference type="EMBL" id="CP147920">
    <property type="protein sequence ID" value="XAU14076.1"/>
    <property type="molecule type" value="Genomic_DNA"/>
</dbReference>
<keyword evidence="3" id="KW-1185">Reference proteome</keyword>
<dbReference type="Pfam" id="PF00881">
    <property type="entry name" value="Nitroreductase"/>
    <property type="match status" value="2"/>
</dbReference>
<evidence type="ECO:0000313" key="3">
    <source>
        <dbReference type="Proteomes" id="UP001447842"/>
    </source>
</evidence>
<sequence>MRELYDATALTPLRVARSGGYIDWASQPSLFKQYPEFLYRIGFDAHEELAPLALSRCITFEGNVGGKPYLRLNTPSAGNLHPVELYVQVRGVKGVLSGTYHLDALKEEMVLIRECGAEGLEHFVGMETRFDGFLFVVSVVPFRSEWKYGHRAWRYCYMDAGHQIGALCAAMEAYGLDTTLLGEADFSALNHMMGFGQQEFVCAAMAVGKAGEKPVKLPKTPLMQVAPTDYDESDGVVPGWIVQHHPVGTTLPPRMSGSADEALQRARRSARVFAGKTMPADAFERIMHTLTRTPEWMNAYAIVLRDDQTPAGVYRGGKRIKTGDFAEPIAGMLVDQRFVSNAEIVMVLSTPKYSADLQMASAAFAHGLSLEAAARGVGYTAIGAFYDKKLQTFLETPEDILYVGVFGLER</sequence>
<dbReference type="SUPFAM" id="SSF55469">
    <property type="entry name" value="FMN-dependent nitroreductase-like"/>
    <property type="match status" value="2"/>
</dbReference>